<keyword evidence="3" id="KW-0813">Transport</keyword>
<keyword evidence="7" id="KW-0175">Coiled coil</keyword>
<dbReference type="AlphaFoldDB" id="A0A4Y7L0Y9"/>
<keyword evidence="6" id="KW-1133">Transmembrane helix</keyword>
<dbReference type="PANTHER" id="PTHR15959:SF0">
    <property type="entry name" value="SYNTAXIN-18"/>
    <property type="match status" value="1"/>
</dbReference>
<dbReference type="GO" id="GO:0015031">
    <property type="term" value="P:protein transport"/>
    <property type="evidence" value="ECO:0007669"/>
    <property type="project" value="UniProtKB-KW"/>
</dbReference>
<accession>A0A4Y7L0Y9</accession>
<gene>
    <name evidence="9" type="ORF">C5167_002497</name>
</gene>
<evidence type="ECO:0000256" key="4">
    <source>
        <dbReference type="ARBA" id="ARBA00022692"/>
    </source>
</evidence>
<dbReference type="OrthoDB" id="1917865at2759"/>
<dbReference type="Proteomes" id="UP000316621">
    <property type="component" value="Chromosome 9"/>
</dbReference>
<dbReference type="Gramene" id="RZC78290">
    <property type="protein sequence ID" value="RZC78290"/>
    <property type="gene ID" value="C5167_002497"/>
</dbReference>
<dbReference type="OMA" id="TETMMVE"/>
<evidence type="ECO:0000256" key="1">
    <source>
        <dbReference type="ARBA" id="ARBA00004211"/>
    </source>
</evidence>
<evidence type="ECO:0000256" key="6">
    <source>
        <dbReference type="ARBA" id="ARBA00022989"/>
    </source>
</evidence>
<evidence type="ECO:0000256" key="8">
    <source>
        <dbReference type="ARBA" id="ARBA00023136"/>
    </source>
</evidence>
<comment type="subcellular location">
    <subcellularLocation>
        <location evidence="1">Membrane</location>
        <topology evidence="1">Single-pass type IV membrane protein</topology>
    </subcellularLocation>
</comment>
<protein>
    <submittedName>
        <fullName evidence="9">Uncharacterized protein</fullName>
    </submittedName>
</protein>
<proteinExistence type="inferred from homology"/>
<dbReference type="GO" id="GO:0031201">
    <property type="term" value="C:SNARE complex"/>
    <property type="evidence" value="ECO:0007669"/>
    <property type="project" value="TreeGrafter"/>
</dbReference>
<evidence type="ECO:0000313" key="9">
    <source>
        <dbReference type="EMBL" id="RZC78290.1"/>
    </source>
</evidence>
<evidence type="ECO:0000313" key="10">
    <source>
        <dbReference type="Proteomes" id="UP000316621"/>
    </source>
</evidence>
<keyword evidence="8" id="KW-0472">Membrane</keyword>
<reference evidence="9 10" key="1">
    <citation type="journal article" date="2018" name="Science">
        <title>The opium poppy genome and morphinan production.</title>
        <authorList>
            <person name="Guo L."/>
            <person name="Winzer T."/>
            <person name="Yang X."/>
            <person name="Li Y."/>
            <person name="Ning Z."/>
            <person name="He Z."/>
            <person name="Teodor R."/>
            <person name="Lu Y."/>
            <person name="Bowser T.A."/>
            <person name="Graham I.A."/>
            <person name="Ye K."/>
        </authorList>
    </citation>
    <scope>NUCLEOTIDE SEQUENCE [LARGE SCALE GENOMIC DNA]</scope>
    <source>
        <strain evidence="10">cv. HN1</strain>
        <tissue evidence="9">Leaves</tissue>
    </source>
</reference>
<organism evidence="9 10">
    <name type="scientific">Papaver somniferum</name>
    <name type="common">Opium poppy</name>
    <dbReference type="NCBI Taxonomy" id="3469"/>
    <lineage>
        <taxon>Eukaryota</taxon>
        <taxon>Viridiplantae</taxon>
        <taxon>Streptophyta</taxon>
        <taxon>Embryophyta</taxon>
        <taxon>Tracheophyta</taxon>
        <taxon>Spermatophyta</taxon>
        <taxon>Magnoliopsida</taxon>
        <taxon>Ranunculales</taxon>
        <taxon>Papaveraceae</taxon>
        <taxon>Papaveroideae</taxon>
        <taxon>Papaver</taxon>
    </lineage>
</organism>
<keyword evidence="5" id="KW-0653">Protein transport</keyword>
<name>A0A4Y7L0Y9_PAPSO</name>
<evidence type="ECO:0000256" key="2">
    <source>
        <dbReference type="ARBA" id="ARBA00009063"/>
    </source>
</evidence>
<dbReference type="GO" id="GO:0006890">
    <property type="term" value="P:retrograde vesicle-mediated transport, Golgi to endoplasmic reticulum"/>
    <property type="evidence" value="ECO:0007669"/>
    <property type="project" value="TreeGrafter"/>
</dbReference>
<evidence type="ECO:0000256" key="5">
    <source>
        <dbReference type="ARBA" id="ARBA00022927"/>
    </source>
</evidence>
<keyword evidence="4" id="KW-0812">Transmembrane</keyword>
<dbReference type="STRING" id="3469.A0A4Y7L0Y9"/>
<keyword evidence="10" id="KW-1185">Reference proteome</keyword>
<dbReference type="PANTHER" id="PTHR15959">
    <property type="entry name" value="SYNTAXIN-18"/>
    <property type="match status" value="1"/>
</dbReference>
<evidence type="ECO:0000256" key="3">
    <source>
        <dbReference type="ARBA" id="ARBA00022448"/>
    </source>
</evidence>
<evidence type="ECO:0000256" key="7">
    <source>
        <dbReference type="ARBA" id="ARBA00023054"/>
    </source>
</evidence>
<comment type="similarity">
    <text evidence="2">Belongs to the syntaxin family.</text>
</comment>
<dbReference type="GO" id="GO:0005783">
    <property type="term" value="C:endoplasmic reticulum"/>
    <property type="evidence" value="ECO:0007669"/>
    <property type="project" value="TreeGrafter"/>
</dbReference>
<dbReference type="EMBL" id="CM010723">
    <property type="protein sequence ID" value="RZC78290.1"/>
    <property type="molecule type" value="Genomic_DNA"/>
</dbReference>
<sequence length="149" mass="16940">MVDNSQADIVAHRHGVVLILSERLHGATAQFDQLRATRFQEAVNRATPRRKPQKVSISHSMDAPRSVCAEVREPHEFPPEPLRVQLQLLDDETQALQVELSNLLDAVQETETMMVEMSALNHLMSTHVLQLQAQHIEFLYEQALKLQTT</sequence>